<name>A0ABW6EVD9_9ACTN</name>
<dbReference type="SUPFAM" id="SSF55331">
    <property type="entry name" value="Tautomerase/MIF"/>
    <property type="match status" value="1"/>
</dbReference>
<dbReference type="Pfam" id="PF14832">
    <property type="entry name" value="Tautomerase_3"/>
    <property type="match status" value="1"/>
</dbReference>
<accession>A0ABW6EVD9</accession>
<protein>
    <submittedName>
        <fullName evidence="2">Tautomerase family protein</fullName>
    </submittedName>
</protein>
<dbReference type="Gene3D" id="3.30.429.10">
    <property type="entry name" value="Macrophage Migration Inhibitory Factor"/>
    <property type="match status" value="1"/>
</dbReference>
<dbReference type="RefSeq" id="WP_382762050.1">
    <property type="nucleotide sequence ID" value="NZ_JBHXKZ010000001.1"/>
</dbReference>
<feature type="domain" description="Tautomerase cis-CaaD-like" evidence="1">
    <location>
        <begin position="1"/>
        <end position="132"/>
    </location>
</feature>
<evidence type="ECO:0000313" key="3">
    <source>
        <dbReference type="Proteomes" id="UP001598352"/>
    </source>
</evidence>
<gene>
    <name evidence="2" type="ORF">ACFWOQ_02195</name>
</gene>
<dbReference type="InterPro" id="IPR028116">
    <property type="entry name" value="Cis-CaaD-like"/>
</dbReference>
<evidence type="ECO:0000259" key="1">
    <source>
        <dbReference type="Pfam" id="PF14832"/>
    </source>
</evidence>
<evidence type="ECO:0000313" key="2">
    <source>
        <dbReference type="EMBL" id="MFD4821364.1"/>
    </source>
</evidence>
<reference evidence="2 3" key="1">
    <citation type="submission" date="2024-09" db="EMBL/GenBank/DDBJ databases">
        <title>The Natural Products Discovery Center: Release of the First 8490 Sequenced Strains for Exploring Actinobacteria Biosynthetic Diversity.</title>
        <authorList>
            <person name="Kalkreuter E."/>
            <person name="Kautsar S.A."/>
            <person name="Yang D."/>
            <person name="Bader C.D."/>
            <person name="Teijaro C.N."/>
            <person name="Fluegel L."/>
            <person name="Davis C.M."/>
            <person name="Simpson J.R."/>
            <person name="Lauterbach L."/>
            <person name="Steele A.D."/>
            <person name="Gui C."/>
            <person name="Meng S."/>
            <person name="Li G."/>
            <person name="Viehrig K."/>
            <person name="Ye F."/>
            <person name="Su P."/>
            <person name="Kiefer A.F."/>
            <person name="Nichols A."/>
            <person name="Cepeda A.J."/>
            <person name="Yan W."/>
            <person name="Fan B."/>
            <person name="Jiang Y."/>
            <person name="Adhikari A."/>
            <person name="Zheng C.-J."/>
            <person name="Schuster L."/>
            <person name="Cowan T.M."/>
            <person name="Smanski M.J."/>
            <person name="Chevrette M.G."/>
            <person name="De Carvalho L.P.S."/>
            <person name="Shen B."/>
        </authorList>
    </citation>
    <scope>NUCLEOTIDE SEQUENCE [LARGE SCALE GENOMIC DNA]</scope>
    <source>
        <strain evidence="2 3">NPDC058428</strain>
    </source>
</reference>
<comment type="caution">
    <text evidence="2">The sequence shown here is derived from an EMBL/GenBank/DDBJ whole genome shotgun (WGS) entry which is preliminary data.</text>
</comment>
<dbReference type="EMBL" id="JBHXKZ010000001">
    <property type="protein sequence ID" value="MFD4821364.1"/>
    <property type="molecule type" value="Genomic_DNA"/>
</dbReference>
<sequence>MPLYRCITPAGRLTDDVRRAVAAEITRIHVEATGAPAAFAHVMFVDAPAGRHFTAGEIDDRTTLIEGTLRASRPLSTRQTMMRSLADSWSRLTGQPEGEIIVSITERDAGEIMEGGLILPAVGEEAAWLSENHERLTTLAPQLAQAQEAGEERTA</sequence>
<organism evidence="2 3">
    <name type="scientific">Streptomyces rubiginosohelvolus</name>
    <dbReference type="NCBI Taxonomy" id="67362"/>
    <lineage>
        <taxon>Bacteria</taxon>
        <taxon>Bacillati</taxon>
        <taxon>Actinomycetota</taxon>
        <taxon>Actinomycetes</taxon>
        <taxon>Kitasatosporales</taxon>
        <taxon>Streptomycetaceae</taxon>
        <taxon>Streptomyces</taxon>
    </lineage>
</organism>
<keyword evidence="3" id="KW-1185">Reference proteome</keyword>
<dbReference type="Proteomes" id="UP001598352">
    <property type="component" value="Unassembled WGS sequence"/>
</dbReference>
<dbReference type="InterPro" id="IPR014347">
    <property type="entry name" value="Tautomerase/MIF_sf"/>
</dbReference>
<proteinExistence type="predicted"/>